<feature type="signal peptide" evidence="1">
    <location>
        <begin position="1"/>
        <end position="26"/>
    </location>
</feature>
<dbReference type="AlphaFoldDB" id="A0AAN1WEH6"/>
<accession>A0AAN1WEH6</accession>
<feature type="chain" id="PRO_5042957860" evidence="1">
    <location>
        <begin position="27"/>
        <end position="107"/>
    </location>
</feature>
<evidence type="ECO:0000313" key="3">
    <source>
        <dbReference type="Proteomes" id="UP001320119"/>
    </source>
</evidence>
<dbReference type="PANTHER" id="PTHR21180:SF32">
    <property type="entry name" value="ENDONUCLEASE_EXONUCLEASE_PHOSPHATASE FAMILY DOMAIN-CONTAINING PROTEIN 1"/>
    <property type="match status" value="1"/>
</dbReference>
<organism evidence="2 3">
    <name type="scientific">Marinagarivorans cellulosilyticus</name>
    <dbReference type="NCBI Taxonomy" id="2721545"/>
    <lineage>
        <taxon>Bacteria</taxon>
        <taxon>Pseudomonadati</taxon>
        <taxon>Pseudomonadota</taxon>
        <taxon>Gammaproteobacteria</taxon>
        <taxon>Cellvibrionales</taxon>
        <taxon>Cellvibrionaceae</taxon>
        <taxon>Marinagarivorans</taxon>
    </lineage>
</organism>
<dbReference type="SUPFAM" id="SSF47781">
    <property type="entry name" value="RuvA domain 2-like"/>
    <property type="match status" value="1"/>
</dbReference>
<evidence type="ECO:0000256" key="1">
    <source>
        <dbReference type="SAM" id="SignalP"/>
    </source>
</evidence>
<dbReference type="Gene3D" id="1.10.150.280">
    <property type="entry name" value="AF1531-like domain"/>
    <property type="match status" value="1"/>
</dbReference>
<dbReference type="PANTHER" id="PTHR21180">
    <property type="entry name" value="ENDONUCLEASE/EXONUCLEASE/PHOSPHATASE FAMILY DOMAIN-CONTAINING PROTEIN 1"/>
    <property type="match status" value="1"/>
</dbReference>
<name>A0AAN1WEH6_9GAMM</name>
<keyword evidence="3" id="KW-1185">Reference proteome</keyword>
<dbReference type="Proteomes" id="UP001320119">
    <property type="component" value="Chromosome"/>
</dbReference>
<dbReference type="Pfam" id="PF12836">
    <property type="entry name" value="HHH_3"/>
    <property type="match status" value="1"/>
</dbReference>
<protein>
    <submittedName>
        <fullName evidence="2">Competence protein ComEA</fullName>
    </submittedName>
</protein>
<dbReference type="KEGG" id="marq:MARGE09_P0294"/>
<evidence type="ECO:0000313" key="2">
    <source>
        <dbReference type="EMBL" id="BCD96095.1"/>
    </source>
</evidence>
<reference evidence="2 3" key="1">
    <citation type="journal article" date="2022" name="IScience">
        <title>An ultrasensitive nanofiber-based assay for enzymatic hydrolysis and deep-sea microbial degradation of cellulose.</title>
        <authorList>
            <person name="Tsudome M."/>
            <person name="Tachioka M."/>
            <person name="Miyazaki M."/>
            <person name="Uchimura K."/>
            <person name="Tsuda M."/>
            <person name="Takaki Y."/>
            <person name="Deguchi S."/>
        </authorList>
    </citation>
    <scope>NUCLEOTIDE SEQUENCE [LARGE SCALE GENOMIC DNA]</scope>
    <source>
        <strain evidence="2 3">GE09</strain>
    </source>
</reference>
<sequence length="107" mass="11149">MTIKTLSHCVASILLTSGILSTTAYAASTAKSTATETTSNQTANRVSINSANAAVLAEHLIGIGPSKAEAIVAWRSKNGRFSNIEQLLEVKGIGAATLNKNKHLITL</sequence>
<dbReference type="RefSeq" id="WP_236985602.1">
    <property type="nucleotide sequence ID" value="NZ_AP023086.1"/>
</dbReference>
<keyword evidence="1" id="KW-0732">Signal</keyword>
<dbReference type="InterPro" id="IPR004509">
    <property type="entry name" value="Competence_ComEA_HhH"/>
</dbReference>
<dbReference type="InterPro" id="IPR051675">
    <property type="entry name" value="Endo/Exo/Phosphatase_dom_1"/>
</dbReference>
<dbReference type="GO" id="GO:0015628">
    <property type="term" value="P:protein secretion by the type II secretion system"/>
    <property type="evidence" value="ECO:0007669"/>
    <property type="project" value="TreeGrafter"/>
</dbReference>
<gene>
    <name evidence="2" type="ORF">MARGE09_P0294</name>
</gene>
<dbReference type="InterPro" id="IPR010994">
    <property type="entry name" value="RuvA_2-like"/>
</dbReference>
<dbReference type="EMBL" id="AP023086">
    <property type="protein sequence ID" value="BCD96095.1"/>
    <property type="molecule type" value="Genomic_DNA"/>
</dbReference>
<proteinExistence type="predicted"/>
<dbReference type="GO" id="GO:0015627">
    <property type="term" value="C:type II protein secretion system complex"/>
    <property type="evidence" value="ECO:0007669"/>
    <property type="project" value="TreeGrafter"/>
</dbReference>
<dbReference type="NCBIfam" id="TIGR00426">
    <property type="entry name" value="competence protein ComEA helix-hairpin-helix repeat region"/>
    <property type="match status" value="1"/>
</dbReference>